<gene>
    <name evidence="2" type="ORF">CcaverHIS019_0508530</name>
</gene>
<reference evidence="2" key="1">
    <citation type="journal article" date="2023" name="BMC Genomics">
        <title>Chromosome-level genome assemblies of Cutaneotrichosporon spp. (Trichosporonales, Basidiomycota) reveal imbalanced evolution between nucleotide sequences and chromosome synteny.</title>
        <authorList>
            <person name="Kobayashi Y."/>
            <person name="Kayamori A."/>
            <person name="Aoki K."/>
            <person name="Shiwa Y."/>
            <person name="Matsutani M."/>
            <person name="Fujita N."/>
            <person name="Sugita T."/>
            <person name="Iwasaki W."/>
            <person name="Tanaka N."/>
            <person name="Takashima M."/>
        </authorList>
    </citation>
    <scope>NUCLEOTIDE SEQUENCE</scope>
    <source>
        <strain evidence="2">HIS019</strain>
    </source>
</reference>
<dbReference type="Proteomes" id="UP001233271">
    <property type="component" value="Chromosome 5"/>
</dbReference>
<accession>A0AA48QXC5</accession>
<sequence>MVKYGSYTLDAPPPFQGTWRAIVDRLYYHFHFVRLTNGIQLACGDCGEIVLRPGGESYLFMRCRRHRGFYDGFCPFVGQRYIFDDGGMHMRRVNNQIKGEGEGEEQEEKKRSLSVPFCLSPEPMAEPPITNTTRDVAGTDAYQITNHLDSARSFSGPLHQETRGTAALIDPFPFQPAPNTSIPVTMPPDLPSQTQSGLHDSEDKSNTSVPGTRQPPALHANPPATSTREAAGAFNTLATHLARVDTDTQAAIAQAHTISLMQRELETMRVAMGRLRAERSRLLAFRESIFDMFGLDDPEEWTV</sequence>
<organism evidence="2 3">
    <name type="scientific">Cutaneotrichosporon cavernicola</name>
    <dbReference type="NCBI Taxonomy" id="279322"/>
    <lineage>
        <taxon>Eukaryota</taxon>
        <taxon>Fungi</taxon>
        <taxon>Dikarya</taxon>
        <taxon>Basidiomycota</taxon>
        <taxon>Agaricomycotina</taxon>
        <taxon>Tremellomycetes</taxon>
        <taxon>Trichosporonales</taxon>
        <taxon>Trichosporonaceae</taxon>
        <taxon>Cutaneotrichosporon</taxon>
    </lineage>
</organism>
<evidence type="ECO:0000313" key="2">
    <source>
        <dbReference type="EMBL" id="BEI93225.1"/>
    </source>
</evidence>
<evidence type="ECO:0000313" key="3">
    <source>
        <dbReference type="Proteomes" id="UP001233271"/>
    </source>
</evidence>
<proteinExistence type="predicted"/>
<protein>
    <submittedName>
        <fullName evidence="2">Uncharacterized protein</fullName>
    </submittedName>
</protein>
<keyword evidence="3" id="KW-1185">Reference proteome</keyword>
<dbReference type="AlphaFoldDB" id="A0AA48QXC5"/>
<evidence type="ECO:0000256" key="1">
    <source>
        <dbReference type="SAM" id="MobiDB-lite"/>
    </source>
</evidence>
<feature type="region of interest" description="Disordered" evidence="1">
    <location>
        <begin position="174"/>
        <end position="227"/>
    </location>
</feature>
<dbReference type="KEGG" id="ccac:CcaHIS019_0508530"/>
<dbReference type="EMBL" id="AP028216">
    <property type="protein sequence ID" value="BEI93225.1"/>
    <property type="molecule type" value="Genomic_DNA"/>
</dbReference>
<dbReference type="RefSeq" id="XP_060458490.1">
    <property type="nucleotide sequence ID" value="XM_060602058.1"/>
</dbReference>
<dbReference type="GeneID" id="85497095"/>
<name>A0AA48QXC5_9TREE</name>